<dbReference type="Gene3D" id="1.20.1600.10">
    <property type="entry name" value="Outer membrane efflux proteins (OEP)"/>
    <property type="match status" value="1"/>
</dbReference>
<dbReference type="RefSeq" id="WP_345921284.1">
    <property type="nucleotide sequence ID" value="NZ_JBDIVE010000014.1"/>
</dbReference>
<keyword evidence="4" id="KW-1134">Transmembrane beta strand</keyword>
<keyword evidence="11" id="KW-1185">Reference proteome</keyword>
<evidence type="ECO:0000256" key="6">
    <source>
        <dbReference type="ARBA" id="ARBA00023136"/>
    </source>
</evidence>
<comment type="similarity">
    <text evidence="2">Belongs to the outer membrane factor (OMF) (TC 1.B.17) family.</text>
</comment>
<dbReference type="EMBL" id="JBDIVE010000014">
    <property type="protein sequence ID" value="MEN3070508.1"/>
    <property type="molecule type" value="Genomic_DNA"/>
</dbReference>
<keyword evidence="7" id="KW-0998">Cell outer membrane</keyword>
<name>A0ABU9Z436_9RHOO</name>
<feature type="coiled-coil region" evidence="8">
    <location>
        <begin position="316"/>
        <end position="347"/>
    </location>
</feature>
<gene>
    <name evidence="10" type="ORF">ABDB84_18635</name>
</gene>
<evidence type="ECO:0000256" key="1">
    <source>
        <dbReference type="ARBA" id="ARBA00004442"/>
    </source>
</evidence>
<keyword evidence="5" id="KW-0812">Transmembrane</keyword>
<dbReference type="PANTHER" id="PTHR30026">
    <property type="entry name" value="OUTER MEMBRANE PROTEIN TOLC"/>
    <property type="match status" value="1"/>
</dbReference>
<dbReference type="InterPro" id="IPR051906">
    <property type="entry name" value="TolC-like"/>
</dbReference>
<sequence length="415" mass="45437">MPALLHRSPPQLSLHLRPPLMRCALVCALILPSAAAWSAPDLHEVLEQVWQRAVAGQLAEAHRSEALANSLAASSMLPEAPSIALAQRSDHFNQGRGFRERELELSLPLWLPGQREARIKLAEGESADSLASAAVARLQLAGELRTRLWDCAATRSERELAEQALSTAEQLEQDVARREAAGELARSELLQAREETLSARRALGDARLRERQALERYRLLSGLSELPAQFDEAIATDTAGLHPLLQQAASAVGRARAQLQLNRESERDTPELSIGWQQSRDSFAEPNRNSLRLGLRIPLASSTRNAAQIATANTALLRAEAEQRQIRAELESAQREAQLQLDSAEHNEALAQARSKLVDERLSLQARAFALGELSLAELLRTRRAANEARLDARRAALALAAARANLNQAMGVLP</sequence>
<protein>
    <submittedName>
        <fullName evidence="10">TolC family protein</fullName>
    </submittedName>
</protein>
<accession>A0ABU9Z436</accession>
<keyword evidence="8" id="KW-0175">Coiled coil</keyword>
<evidence type="ECO:0000256" key="3">
    <source>
        <dbReference type="ARBA" id="ARBA00022448"/>
    </source>
</evidence>
<organism evidence="10 11">
    <name type="scientific">Uliginosibacterium sediminicola</name>
    <dbReference type="NCBI Taxonomy" id="2024550"/>
    <lineage>
        <taxon>Bacteria</taxon>
        <taxon>Pseudomonadati</taxon>
        <taxon>Pseudomonadota</taxon>
        <taxon>Betaproteobacteria</taxon>
        <taxon>Rhodocyclales</taxon>
        <taxon>Zoogloeaceae</taxon>
        <taxon>Uliginosibacterium</taxon>
    </lineage>
</organism>
<comment type="subcellular location">
    <subcellularLocation>
        <location evidence="1">Cell outer membrane</location>
    </subcellularLocation>
</comment>
<evidence type="ECO:0000256" key="2">
    <source>
        <dbReference type="ARBA" id="ARBA00007613"/>
    </source>
</evidence>
<evidence type="ECO:0000256" key="9">
    <source>
        <dbReference type="SAM" id="SignalP"/>
    </source>
</evidence>
<keyword evidence="6" id="KW-0472">Membrane</keyword>
<keyword evidence="9" id="KW-0732">Signal</keyword>
<dbReference type="SUPFAM" id="SSF56954">
    <property type="entry name" value="Outer membrane efflux proteins (OEP)"/>
    <property type="match status" value="1"/>
</dbReference>
<evidence type="ECO:0000256" key="5">
    <source>
        <dbReference type="ARBA" id="ARBA00022692"/>
    </source>
</evidence>
<evidence type="ECO:0000313" key="10">
    <source>
        <dbReference type="EMBL" id="MEN3070508.1"/>
    </source>
</evidence>
<reference evidence="10 11" key="1">
    <citation type="journal article" date="2018" name="Int. J. Syst. Evol. Microbiol.">
        <title>Uliginosibacterium sediminicola sp. nov., isolated from freshwater sediment.</title>
        <authorList>
            <person name="Hwang W.M."/>
            <person name="Kim S.M."/>
            <person name="Kang K."/>
            <person name="Ahn T.Y."/>
        </authorList>
    </citation>
    <scope>NUCLEOTIDE SEQUENCE [LARGE SCALE GENOMIC DNA]</scope>
    <source>
        <strain evidence="10 11">M1-21</strain>
    </source>
</reference>
<evidence type="ECO:0000256" key="8">
    <source>
        <dbReference type="SAM" id="Coils"/>
    </source>
</evidence>
<evidence type="ECO:0000313" key="11">
    <source>
        <dbReference type="Proteomes" id="UP001410394"/>
    </source>
</evidence>
<keyword evidence="3" id="KW-0813">Transport</keyword>
<feature type="chain" id="PRO_5045767924" evidence="9">
    <location>
        <begin position="39"/>
        <end position="415"/>
    </location>
</feature>
<dbReference type="Pfam" id="PF02321">
    <property type="entry name" value="OEP"/>
    <property type="match status" value="1"/>
</dbReference>
<feature type="signal peptide" evidence="9">
    <location>
        <begin position="1"/>
        <end position="38"/>
    </location>
</feature>
<dbReference type="PANTHER" id="PTHR30026:SF23">
    <property type="entry name" value="TO APRF-PUTATIVE OUTER MEMBRANE EFFLUX PROTEIN OR SECRETED ALKALINE PHOSPHATASE-RELATED"/>
    <property type="match status" value="1"/>
</dbReference>
<dbReference type="InterPro" id="IPR003423">
    <property type="entry name" value="OMP_efflux"/>
</dbReference>
<evidence type="ECO:0000256" key="7">
    <source>
        <dbReference type="ARBA" id="ARBA00023237"/>
    </source>
</evidence>
<evidence type="ECO:0000256" key="4">
    <source>
        <dbReference type="ARBA" id="ARBA00022452"/>
    </source>
</evidence>
<comment type="caution">
    <text evidence="10">The sequence shown here is derived from an EMBL/GenBank/DDBJ whole genome shotgun (WGS) entry which is preliminary data.</text>
</comment>
<dbReference type="Proteomes" id="UP001410394">
    <property type="component" value="Unassembled WGS sequence"/>
</dbReference>
<proteinExistence type="inferred from homology"/>